<evidence type="ECO:0000256" key="9">
    <source>
        <dbReference type="ARBA" id="ARBA00061004"/>
    </source>
</evidence>
<keyword evidence="1 11" id="KW-0963">Cytoplasm</keyword>
<dbReference type="SUPFAM" id="SSF46565">
    <property type="entry name" value="Chaperone J-domain"/>
    <property type="match status" value="1"/>
</dbReference>
<dbReference type="AlphaFoldDB" id="A0A1C3NUQ6"/>
<proteinExistence type="inferred from homology"/>
<comment type="cofactor">
    <cofactor evidence="11">
        <name>Zn(2+)</name>
        <dbReference type="ChEBI" id="CHEBI:29105"/>
    </cofactor>
    <text evidence="11">Binds 2 Zn(2+) ions per monomer.</text>
</comment>
<dbReference type="FunFam" id="2.10.230.10:FF:000002">
    <property type="entry name" value="Molecular chaperone DnaJ"/>
    <property type="match status" value="1"/>
</dbReference>
<feature type="binding site" evidence="11">
    <location>
        <position position="185"/>
    </location>
    <ligand>
        <name>Zn(2+)</name>
        <dbReference type="ChEBI" id="CHEBI:29105"/>
        <label>1</label>
    </ligand>
</feature>
<comment type="similarity">
    <text evidence="9 11">Belongs to the DnaJ family.</text>
</comment>
<dbReference type="FunFam" id="2.60.260.20:FF:000005">
    <property type="entry name" value="Chaperone protein dnaJ 1, mitochondrial"/>
    <property type="match status" value="1"/>
</dbReference>
<dbReference type="Proteomes" id="UP000199013">
    <property type="component" value="Unassembled WGS sequence"/>
</dbReference>
<feature type="domain" description="J" evidence="14">
    <location>
        <begin position="10"/>
        <end position="75"/>
    </location>
</feature>
<dbReference type="GO" id="GO:0031072">
    <property type="term" value="F:heat shock protein binding"/>
    <property type="evidence" value="ECO:0007669"/>
    <property type="project" value="InterPro"/>
</dbReference>
<comment type="function">
    <text evidence="11">Participates actively in the response to hyperosmotic and heat shock by preventing the aggregation of stress-denatured proteins and by disaggregating proteins, also in an autonomous, DnaK-independent fashion. Unfolded proteins bind initially to DnaJ; upon interaction with the DnaJ-bound protein, DnaK hydrolyzes its bound ATP, resulting in the formation of a stable complex. GrpE releases ADP from DnaK; ATP binding to DnaK triggers the release of the substrate protein, thus completing the reaction cycle. Several rounds of ATP-dependent interactions between DnaJ, DnaK and GrpE are required for fully efficient folding. Also involved, together with DnaK and GrpE, in the DNA replication of plasmids through activation of initiation proteins.</text>
</comment>
<feature type="repeat" description="CXXCXGXG motif" evidence="11">
    <location>
        <begin position="221"/>
        <end position="228"/>
    </location>
</feature>
<dbReference type="SUPFAM" id="SSF57938">
    <property type="entry name" value="DnaJ/Hsp40 cysteine-rich domain"/>
    <property type="match status" value="1"/>
</dbReference>
<dbReference type="GO" id="GO:0008270">
    <property type="term" value="F:zinc ion binding"/>
    <property type="evidence" value="ECO:0007669"/>
    <property type="project" value="UniProtKB-UniRule"/>
</dbReference>
<feature type="binding site" evidence="11">
    <location>
        <position position="202"/>
    </location>
    <ligand>
        <name>Zn(2+)</name>
        <dbReference type="ChEBI" id="CHEBI:29105"/>
        <label>2</label>
    </ligand>
</feature>
<feature type="region of interest" description="Disordered" evidence="13">
    <location>
        <begin position="332"/>
        <end position="355"/>
    </location>
</feature>
<dbReference type="PANTHER" id="PTHR43096:SF54">
    <property type="entry name" value="CHAPERONE PROTEIN DNAJ 1"/>
    <property type="match status" value="1"/>
</dbReference>
<evidence type="ECO:0000256" key="1">
    <source>
        <dbReference type="ARBA" id="ARBA00022490"/>
    </source>
</evidence>
<dbReference type="PROSITE" id="PS51188">
    <property type="entry name" value="ZF_CR"/>
    <property type="match status" value="1"/>
</dbReference>
<dbReference type="EMBL" id="FLUV01000376">
    <property type="protein sequence ID" value="SBW19066.1"/>
    <property type="molecule type" value="Genomic_DNA"/>
</dbReference>
<name>A0A1C3NUQ6_9ACTN</name>
<evidence type="ECO:0000256" key="8">
    <source>
        <dbReference type="ARBA" id="ARBA00023186"/>
    </source>
</evidence>
<dbReference type="InterPro" id="IPR001305">
    <property type="entry name" value="HSP_DnaJ_Cys-rich_dom"/>
</dbReference>
<evidence type="ECO:0000256" key="7">
    <source>
        <dbReference type="ARBA" id="ARBA00023016"/>
    </source>
</evidence>
<feature type="binding site" evidence="11">
    <location>
        <position position="235"/>
    </location>
    <ligand>
        <name>Zn(2+)</name>
        <dbReference type="ChEBI" id="CHEBI:29105"/>
        <label>1</label>
    </ligand>
</feature>
<dbReference type="GO" id="GO:0005737">
    <property type="term" value="C:cytoplasm"/>
    <property type="evidence" value="ECO:0007669"/>
    <property type="project" value="UniProtKB-SubCell"/>
</dbReference>
<evidence type="ECO:0000259" key="15">
    <source>
        <dbReference type="PROSITE" id="PS51188"/>
    </source>
</evidence>
<sequence>MSVRDMVEKDYYAALGVPKDASATDIKKAYRRLAVELHPDKNPGDARAEARFKEVSEAYDVLSDESRRREYDEARALFAAGGVPGGHPGGYGYQPGGFGPPGAGYRGGSTAFNLDDLLGGAGAGAGPGGLGGLFDNLFQRSSTGPGRGPRRGADIAAEVTIPFEKALSGLEATVRLPGAATCLTCGGRGARPGTTPRTCTTCRGLGVVSRSQGGFALSEPCRDCLGKGTVIDSPCPDCLGTGRREREQRIRIPPGVADGQRLRVRGRGSPGERGGQAGDLEVTVHVLAHPVFDREGQNLTITLPVTFVEAALGASVKVPTLDGTPLTVKIPSGTSSGRRLRVRGRGVPRGSGGHGDLIVTVDVTVPKPSDLSPKARTALQEFAHAHPEDPRTTLMEQMEGWS</sequence>
<evidence type="ECO:0000256" key="13">
    <source>
        <dbReference type="SAM" id="MobiDB-lite"/>
    </source>
</evidence>
<dbReference type="PRINTS" id="PR00625">
    <property type="entry name" value="JDOMAIN"/>
</dbReference>
<dbReference type="InterPro" id="IPR012724">
    <property type="entry name" value="DnaJ"/>
</dbReference>
<dbReference type="InterPro" id="IPR036410">
    <property type="entry name" value="HSP_DnaJ_Cys-rich_dom_sf"/>
</dbReference>
<dbReference type="InterPro" id="IPR002939">
    <property type="entry name" value="DnaJ_C"/>
</dbReference>
<dbReference type="InterPro" id="IPR018253">
    <property type="entry name" value="DnaJ_domain_CS"/>
</dbReference>
<dbReference type="Pfam" id="PF00684">
    <property type="entry name" value="DnaJ_CXXCXGXG"/>
    <property type="match status" value="1"/>
</dbReference>
<keyword evidence="3 11" id="KW-0479">Metal-binding</keyword>
<dbReference type="HAMAP" id="MF_01152">
    <property type="entry name" value="DnaJ"/>
    <property type="match status" value="1"/>
</dbReference>
<dbReference type="GO" id="GO:0051082">
    <property type="term" value="F:unfolded protein binding"/>
    <property type="evidence" value="ECO:0007669"/>
    <property type="project" value="UniProtKB-UniRule"/>
</dbReference>
<dbReference type="Gene3D" id="2.10.230.10">
    <property type="entry name" value="Heat shock protein DnaJ, cysteine-rich domain"/>
    <property type="match status" value="1"/>
</dbReference>
<feature type="binding site" evidence="11">
    <location>
        <position position="224"/>
    </location>
    <ligand>
        <name>Zn(2+)</name>
        <dbReference type="ChEBI" id="CHEBI:29105"/>
        <label>2</label>
    </ligand>
</feature>
<feature type="binding site" evidence="11">
    <location>
        <position position="182"/>
    </location>
    <ligand>
        <name>Zn(2+)</name>
        <dbReference type="ChEBI" id="CHEBI:29105"/>
        <label>1</label>
    </ligand>
</feature>
<evidence type="ECO:0000256" key="3">
    <source>
        <dbReference type="ARBA" id="ARBA00022723"/>
    </source>
</evidence>
<comment type="subcellular location">
    <subcellularLocation>
        <location evidence="11">Cytoplasm</location>
    </subcellularLocation>
</comment>
<comment type="subunit">
    <text evidence="11">Homodimer.</text>
</comment>
<dbReference type="SMART" id="SM00271">
    <property type="entry name" value="DnaJ"/>
    <property type="match status" value="1"/>
</dbReference>
<dbReference type="PROSITE" id="PS00636">
    <property type="entry name" value="DNAJ_1"/>
    <property type="match status" value="1"/>
</dbReference>
<dbReference type="CDD" id="cd10719">
    <property type="entry name" value="DnaJ_zf"/>
    <property type="match status" value="1"/>
</dbReference>
<reference evidence="17" key="1">
    <citation type="submission" date="2016-02" db="EMBL/GenBank/DDBJ databases">
        <authorList>
            <person name="Wibberg D."/>
        </authorList>
    </citation>
    <scope>NUCLEOTIDE SEQUENCE [LARGE SCALE GENOMIC DNA]</scope>
</reference>
<dbReference type="Gene3D" id="2.60.260.20">
    <property type="entry name" value="Urease metallochaperone UreE, N-terminal domain"/>
    <property type="match status" value="2"/>
</dbReference>
<evidence type="ECO:0000256" key="12">
    <source>
        <dbReference type="PROSITE-ProRule" id="PRU00546"/>
    </source>
</evidence>
<feature type="binding site" evidence="11">
    <location>
        <position position="238"/>
    </location>
    <ligand>
        <name>Zn(2+)</name>
        <dbReference type="ChEBI" id="CHEBI:29105"/>
        <label>1</label>
    </ligand>
</feature>
<evidence type="ECO:0000256" key="2">
    <source>
        <dbReference type="ARBA" id="ARBA00022705"/>
    </source>
</evidence>
<gene>
    <name evidence="11" type="primary">dnaJ</name>
    <name evidence="16" type="ORF">FDG2_0942</name>
</gene>
<evidence type="ECO:0000256" key="4">
    <source>
        <dbReference type="ARBA" id="ARBA00022737"/>
    </source>
</evidence>
<evidence type="ECO:0000256" key="11">
    <source>
        <dbReference type="HAMAP-Rule" id="MF_01152"/>
    </source>
</evidence>
<keyword evidence="8 11" id="KW-0143">Chaperone</keyword>
<feature type="binding site" evidence="11">
    <location>
        <position position="221"/>
    </location>
    <ligand>
        <name>Zn(2+)</name>
        <dbReference type="ChEBI" id="CHEBI:29105"/>
        <label>2</label>
    </ligand>
</feature>
<evidence type="ECO:0000313" key="16">
    <source>
        <dbReference type="EMBL" id="SBW19066.1"/>
    </source>
</evidence>
<feature type="repeat" description="CXXCXGXG motif" evidence="11">
    <location>
        <begin position="199"/>
        <end position="206"/>
    </location>
</feature>
<dbReference type="PROSITE" id="PS50076">
    <property type="entry name" value="DNAJ_2"/>
    <property type="match status" value="1"/>
</dbReference>
<dbReference type="GO" id="GO:0009408">
    <property type="term" value="P:response to heat"/>
    <property type="evidence" value="ECO:0007669"/>
    <property type="project" value="InterPro"/>
</dbReference>
<evidence type="ECO:0000313" key="17">
    <source>
        <dbReference type="Proteomes" id="UP000199013"/>
    </source>
</evidence>
<keyword evidence="5 11" id="KW-0863">Zinc-finger</keyword>
<accession>A0A1C3NUQ6</accession>
<organism evidence="16 17">
    <name type="scientific">Candidatus Protofrankia californiensis</name>
    <dbReference type="NCBI Taxonomy" id="1839754"/>
    <lineage>
        <taxon>Bacteria</taxon>
        <taxon>Bacillati</taxon>
        <taxon>Actinomycetota</taxon>
        <taxon>Actinomycetes</taxon>
        <taxon>Frankiales</taxon>
        <taxon>Frankiaceae</taxon>
        <taxon>Protofrankia</taxon>
    </lineage>
</organism>
<protein>
    <recommendedName>
        <fullName evidence="10 11">Chaperone protein DnaJ</fullName>
    </recommendedName>
</protein>
<comment type="domain">
    <text evidence="11">The J domain is necessary and sufficient to stimulate DnaK ATPase activity. Zinc center 1 plays an important role in the autonomous, DnaK-independent chaperone activity of DnaJ. Zinc center 2 is essential for interaction with DnaK and for DnaJ activity.</text>
</comment>
<dbReference type="GO" id="GO:0005524">
    <property type="term" value="F:ATP binding"/>
    <property type="evidence" value="ECO:0007669"/>
    <property type="project" value="InterPro"/>
</dbReference>
<evidence type="ECO:0000256" key="5">
    <source>
        <dbReference type="ARBA" id="ARBA00022771"/>
    </source>
</evidence>
<dbReference type="GO" id="GO:0042026">
    <property type="term" value="P:protein refolding"/>
    <property type="evidence" value="ECO:0007669"/>
    <property type="project" value="TreeGrafter"/>
</dbReference>
<dbReference type="Pfam" id="PF00226">
    <property type="entry name" value="DnaJ"/>
    <property type="match status" value="1"/>
</dbReference>
<dbReference type="SUPFAM" id="SSF49493">
    <property type="entry name" value="HSP40/DnaJ peptide-binding domain"/>
    <property type="match status" value="2"/>
</dbReference>
<dbReference type="InterPro" id="IPR008971">
    <property type="entry name" value="HSP40/DnaJ_pept-bd"/>
</dbReference>
<feature type="repeat" description="CXXCXGXG motif" evidence="11">
    <location>
        <begin position="235"/>
        <end position="242"/>
    </location>
</feature>
<dbReference type="InterPro" id="IPR001623">
    <property type="entry name" value="DnaJ_domain"/>
</dbReference>
<dbReference type="Pfam" id="PF01556">
    <property type="entry name" value="DnaJ_C"/>
    <property type="match status" value="1"/>
</dbReference>
<keyword evidence="2 11" id="KW-0235">DNA replication</keyword>
<evidence type="ECO:0000256" key="6">
    <source>
        <dbReference type="ARBA" id="ARBA00022833"/>
    </source>
</evidence>
<evidence type="ECO:0000259" key="14">
    <source>
        <dbReference type="PROSITE" id="PS50076"/>
    </source>
</evidence>
<feature type="binding site" evidence="11">
    <location>
        <position position="199"/>
    </location>
    <ligand>
        <name>Zn(2+)</name>
        <dbReference type="ChEBI" id="CHEBI:29105"/>
        <label>2</label>
    </ligand>
</feature>
<keyword evidence="17" id="KW-1185">Reference proteome</keyword>
<dbReference type="InterPro" id="IPR036869">
    <property type="entry name" value="J_dom_sf"/>
</dbReference>
<dbReference type="Gene3D" id="1.10.287.110">
    <property type="entry name" value="DnaJ domain"/>
    <property type="match status" value="1"/>
</dbReference>
<dbReference type="CDD" id="cd06257">
    <property type="entry name" value="DnaJ"/>
    <property type="match status" value="1"/>
</dbReference>
<feature type="zinc finger region" description="CR-type" evidence="12">
    <location>
        <begin position="169"/>
        <end position="247"/>
    </location>
</feature>
<keyword evidence="4 11" id="KW-0677">Repeat</keyword>
<feature type="domain" description="CR-type" evidence="15">
    <location>
        <begin position="169"/>
        <end position="247"/>
    </location>
</feature>
<keyword evidence="7 11" id="KW-0346">Stress response</keyword>
<dbReference type="GO" id="GO:0006260">
    <property type="term" value="P:DNA replication"/>
    <property type="evidence" value="ECO:0007669"/>
    <property type="project" value="UniProtKB-KW"/>
</dbReference>
<evidence type="ECO:0000256" key="10">
    <source>
        <dbReference type="ARBA" id="ARBA00067609"/>
    </source>
</evidence>
<dbReference type="CDD" id="cd10747">
    <property type="entry name" value="DnaJ_C"/>
    <property type="match status" value="1"/>
</dbReference>
<keyword evidence="6 11" id="KW-0862">Zinc</keyword>
<dbReference type="PANTHER" id="PTHR43096">
    <property type="entry name" value="DNAJ HOMOLOG 1, MITOCHONDRIAL-RELATED"/>
    <property type="match status" value="1"/>
</dbReference>
<feature type="repeat" description="CXXCXGXG motif" evidence="11">
    <location>
        <begin position="182"/>
        <end position="189"/>
    </location>
</feature>